<evidence type="ECO:0000313" key="3">
    <source>
        <dbReference type="Proteomes" id="UP001153678"/>
    </source>
</evidence>
<organism evidence="2 3">
    <name type="scientific">Funneliformis geosporum</name>
    <dbReference type="NCBI Taxonomy" id="1117311"/>
    <lineage>
        <taxon>Eukaryota</taxon>
        <taxon>Fungi</taxon>
        <taxon>Fungi incertae sedis</taxon>
        <taxon>Mucoromycota</taxon>
        <taxon>Glomeromycotina</taxon>
        <taxon>Glomeromycetes</taxon>
        <taxon>Glomerales</taxon>
        <taxon>Glomeraceae</taxon>
        <taxon>Funneliformis</taxon>
    </lineage>
</organism>
<reference evidence="2" key="1">
    <citation type="submission" date="2022-08" db="EMBL/GenBank/DDBJ databases">
        <authorList>
            <person name="Kallberg Y."/>
            <person name="Tangrot J."/>
            <person name="Rosling A."/>
        </authorList>
    </citation>
    <scope>NUCLEOTIDE SEQUENCE</scope>
    <source>
        <strain evidence="2">Wild A</strain>
    </source>
</reference>
<protein>
    <submittedName>
        <fullName evidence="2">1627_t:CDS:1</fullName>
    </submittedName>
</protein>
<accession>A0A9W4SVP1</accession>
<sequence>TFKHQDSFNTLKEKIISTPVLAQPNLKNKFILQTDALDKGLRVIFTQKDEQDYEYPIVYASKKLFNLN</sequence>
<feature type="non-terminal residue" evidence="2">
    <location>
        <position position="1"/>
    </location>
</feature>
<dbReference type="InterPro" id="IPR041577">
    <property type="entry name" value="RT_RNaseH_2"/>
</dbReference>
<dbReference type="OrthoDB" id="2437466at2759"/>
<dbReference type="Proteomes" id="UP001153678">
    <property type="component" value="Unassembled WGS sequence"/>
</dbReference>
<name>A0A9W4SVP1_9GLOM</name>
<dbReference type="InterPro" id="IPR043502">
    <property type="entry name" value="DNA/RNA_pol_sf"/>
</dbReference>
<dbReference type="AlphaFoldDB" id="A0A9W4SVP1"/>
<dbReference type="Pfam" id="PF17919">
    <property type="entry name" value="RT_RNaseH_2"/>
    <property type="match status" value="1"/>
</dbReference>
<evidence type="ECO:0000259" key="1">
    <source>
        <dbReference type="Pfam" id="PF17919"/>
    </source>
</evidence>
<dbReference type="EMBL" id="CAMKVN010002938">
    <property type="protein sequence ID" value="CAI2183118.1"/>
    <property type="molecule type" value="Genomic_DNA"/>
</dbReference>
<dbReference type="SUPFAM" id="SSF56672">
    <property type="entry name" value="DNA/RNA polymerases"/>
    <property type="match status" value="1"/>
</dbReference>
<feature type="domain" description="Reverse transcriptase/retrotransposon-derived protein RNase H-like" evidence="1">
    <location>
        <begin position="3"/>
        <end position="64"/>
    </location>
</feature>
<proteinExistence type="predicted"/>
<comment type="caution">
    <text evidence="2">The sequence shown here is derived from an EMBL/GenBank/DDBJ whole genome shotgun (WGS) entry which is preliminary data.</text>
</comment>
<evidence type="ECO:0000313" key="2">
    <source>
        <dbReference type="EMBL" id="CAI2183118.1"/>
    </source>
</evidence>
<keyword evidence="3" id="KW-1185">Reference proteome</keyword>
<gene>
    <name evidence="2" type="ORF">FWILDA_LOCUS10919</name>
</gene>